<dbReference type="PANTHER" id="PTHR10438">
    <property type="entry name" value="THIOREDOXIN"/>
    <property type="match status" value="1"/>
</dbReference>
<dbReference type="PROSITE" id="PS51352">
    <property type="entry name" value="THIOREDOXIN_2"/>
    <property type="match status" value="1"/>
</dbReference>
<organism evidence="2 3">
    <name type="scientific">Streptohalobacillus salinus</name>
    <dbReference type="NCBI Taxonomy" id="621096"/>
    <lineage>
        <taxon>Bacteria</taxon>
        <taxon>Bacillati</taxon>
        <taxon>Bacillota</taxon>
        <taxon>Bacilli</taxon>
        <taxon>Bacillales</taxon>
        <taxon>Bacillaceae</taxon>
        <taxon>Streptohalobacillus</taxon>
    </lineage>
</organism>
<dbReference type="InterPro" id="IPR050620">
    <property type="entry name" value="Thioredoxin_H-type-like"/>
</dbReference>
<dbReference type="Pfam" id="PF00085">
    <property type="entry name" value="Thioredoxin"/>
    <property type="match status" value="1"/>
</dbReference>
<dbReference type="InterPro" id="IPR036249">
    <property type="entry name" value="Thioredoxin-like_sf"/>
</dbReference>
<dbReference type="SUPFAM" id="SSF52833">
    <property type="entry name" value="Thioredoxin-like"/>
    <property type="match status" value="1"/>
</dbReference>
<keyword evidence="2" id="KW-0413">Isomerase</keyword>
<protein>
    <submittedName>
        <fullName evidence="2">Thiol-disulfide isomerase/thioredoxin</fullName>
    </submittedName>
</protein>
<comment type="caution">
    <text evidence="2">The sequence shown here is derived from an EMBL/GenBank/DDBJ whole genome shotgun (WGS) entry which is preliminary data.</text>
</comment>
<reference evidence="2 3" key="1">
    <citation type="submission" date="2018-05" db="EMBL/GenBank/DDBJ databases">
        <title>Genomic Encyclopedia of Type Strains, Phase IV (KMG-IV): sequencing the most valuable type-strain genomes for metagenomic binning, comparative biology and taxonomic classification.</title>
        <authorList>
            <person name="Goeker M."/>
        </authorList>
    </citation>
    <scope>NUCLEOTIDE SEQUENCE [LARGE SCALE GENOMIC DNA]</scope>
    <source>
        <strain evidence="2 3">DSM 22440</strain>
    </source>
</reference>
<sequence length="106" mass="12416">MKKLESEQEFQTLIAKDKQVFLFSAQWCPDCRVIEPIMPEFEGQYPEINFTYVDRDDFIDICIAHDIFGIPSFLAFNNGEEIARFVSKDRKTKAEIEAFLDKVNNQ</sequence>
<gene>
    <name evidence="2" type="ORF">DES38_11441</name>
</gene>
<dbReference type="Gene3D" id="3.40.30.10">
    <property type="entry name" value="Glutaredoxin"/>
    <property type="match status" value="1"/>
</dbReference>
<dbReference type="PANTHER" id="PTHR10438:SF468">
    <property type="entry name" value="THIOREDOXIN-1-RELATED"/>
    <property type="match status" value="1"/>
</dbReference>
<name>A0A2V3W513_9BACI</name>
<dbReference type="InterPro" id="IPR013766">
    <property type="entry name" value="Thioredoxin_domain"/>
</dbReference>
<evidence type="ECO:0000313" key="2">
    <source>
        <dbReference type="EMBL" id="PXW88178.1"/>
    </source>
</evidence>
<dbReference type="OrthoDB" id="7629852at2"/>
<keyword evidence="3" id="KW-1185">Reference proteome</keyword>
<dbReference type="AlphaFoldDB" id="A0A2V3W513"/>
<dbReference type="EMBL" id="QJJR01000014">
    <property type="protein sequence ID" value="PXW88178.1"/>
    <property type="molecule type" value="Genomic_DNA"/>
</dbReference>
<dbReference type="RefSeq" id="WP_110251994.1">
    <property type="nucleotide sequence ID" value="NZ_QJJR01000014.1"/>
</dbReference>
<dbReference type="GO" id="GO:0016853">
    <property type="term" value="F:isomerase activity"/>
    <property type="evidence" value="ECO:0007669"/>
    <property type="project" value="UniProtKB-KW"/>
</dbReference>
<dbReference type="CDD" id="cd02947">
    <property type="entry name" value="TRX_family"/>
    <property type="match status" value="1"/>
</dbReference>
<evidence type="ECO:0000313" key="3">
    <source>
        <dbReference type="Proteomes" id="UP000247922"/>
    </source>
</evidence>
<accession>A0A2V3W513</accession>
<feature type="domain" description="Thioredoxin" evidence="1">
    <location>
        <begin position="1"/>
        <end position="105"/>
    </location>
</feature>
<evidence type="ECO:0000259" key="1">
    <source>
        <dbReference type="PROSITE" id="PS51352"/>
    </source>
</evidence>
<dbReference type="Proteomes" id="UP000247922">
    <property type="component" value="Unassembled WGS sequence"/>
</dbReference>
<proteinExistence type="predicted"/>